<dbReference type="OrthoDB" id="5739852at2"/>
<dbReference type="EMBL" id="CP001614">
    <property type="protein sequence ID" value="ACR11481.1"/>
    <property type="molecule type" value="Genomic_DNA"/>
</dbReference>
<evidence type="ECO:0000256" key="1">
    <source>
        <dbReference type="SAM" id="Coils"/>
    </source>
</evidence>
<keyword evidence="3" id="KW-0472">Membrane</keyword>
<dbReference type="PANTHER" id="PTHR38043">
    <property type="entry name" value="PROTEIN HEMX"/>
    <property type="match status" value="1"/>
</dbReference>
<dbReference type="RefSeq" id="WP_015817593.1">
    <property type="nucleotide sequence ID" value="NC_012997.1"/>
</dbReference>
<feature type="compositionally biased region" description="Low complexity" evidence="2">
    <location>
        <begin position="31"/>
        <end position="44"/>
    </location>
</feature>
<dbReference type="eggNOG" id="COG2959">
    <property type="taxonomic scope" value="Bacteria"/>
</dbReference>
<gene>
    <name evidence="4" type="ordered locus">TERTU_0199</name>
</gene>
<feature type="coiled-coil region" evidence="1">
    <location>
        <begin position="103"/>
        <end position="130"/>
    </location>
</feature>
<keyword evidence="5" id="KW-1185">Reference proteome</keyword>
<sequence>MTDDKTPSPQEDSQAKPEADQPVDQTAIIVAPAADGPDSTAAAAQERKPDPEAEPGPPPEFPTEPRKGSGIPWFSLLLLLLILLVAGAVAGLGWYGYGYYQQTQSKAGELAELQQQLAAQNQQLTQLRQALSTVGRDREQAVGAMGDRLTAAEQRLQAQNKRLLAMSTITREDWLLAEAEYLLKLANQRILIERSAEGADALLTEADAILRDLDDPDLFALRKAVNNDLAALRLINKIDREGLYLQINGLITQVVMLPVRPDREQVLGRGKNPEGEMLDENLTTDNWWAAMKKSLRAFGKSLSNYININNHAERPAPLMSAESAQYLQQNVRLMLERAQLALLREQQAIYTNSLEQAEGYLAQFYPASAPVERYREELNALAQRDIVIELPDISGSLELLHSYIEDLHNLKGAGKPSAGGN</sequence>
<dbReference type="Proteomes" id="UP000009080">
    <property type="component" value="Chromosome"/>
</dbReference>
<dbReference type="AlphaFoldDB" id="C5BLH8"/>
<protein>
    <submittedName>
        <fullName evidence="4">Membrane protein</fullName>
    </submittedName>
</protein>
<keyword evidence="3" id="KW-1133">Transmembrane helix</keyword>
<evidence type="ECO:0000256" key="3">
    <source>
        <dbReference type="SAM" id="Phobius"/>
    </source>
</evidence>
<organism evidence="4 5">
    <name type="scientific">Teredinibacter turnerae (strain ATCC 39867 / T7901)</name>
    <dbReference type="NCBI Taxonomy" id="377629"/>
    <lineage>
        <taxon>Bacteria</taxon>
        <taxon>Pseudomonadati</taxon>
        <taxon>Pseudomonadota</taxon>
        <taxon>Gammaproteobacteria</taxon>
        <taxon>Cellvibrionales</taxon>
        <taxon>Cellvibrionaceae</taxon>
        <taxon>Teredinibacter</taxon>
    </lineage>
</organism>
<dbReference type="PANTHER" id="PTHR38043:SF1">
    <property type="entry name" value="PROTEIN HEMX"/>
    <property type="match status" value="1"/>
</dbReference>
<dbReference type="InterPro" id="IPR007470">
    <property type="entry name" value="HemX"/>
</dbReference>
<dbReference type="Pfam" id="PF04375">
    <property type="entry name" value="HemX"/>
    <property type="match status" value="1"/>
</dbReference>
<proteinExistence type="predicted"/>
<feature type="region of interest" description="Disordered" evidence="2">
    <location>
        <begin position="1"/>
        <end position="66"/>
    </location>
</feature>
<evidence type="ECO:0000313" key="4">
    <source>
        <dbReference type="EMBL" id="ACR11481.1"/>
    </source>
</evidence>
<dbReference type="HOGENOM" id="CLU_036381_4_1_6"/>
<keyword evidence="1" id="KW-0175">Coiled coil</keyword>
<reference evidence="4 5" key="1">
    <citation type="journal article" date="2009" name="PLoS ONE">
        <title>The complete genome of Teredinibacter turnerae T7901: an intracellular endosymbiont of marine wood-boring bivalves (shipworms).</title>
        <authorList>
            <person name="Yang J.C."/>
            <person name="Madupu R."/>
            <person name="Durkin A.S."/>
            <person name="Ekborg N.A."/>
            <person name="Pedamallu C.S."/>
            <person name="Hostetler J.B."/>
            <person name="Radune D."/>
            <person name="Toms B.S."/>
            <person name="Henrissat B."/>
            <person name="Coutinho P.M."/>
            <person name="Schwarz S."/>
            <person name="Field L."/>
            <person name="Trindade-Silva A.E."/>
            <person name="Soares C.A.G."/>
            <person name="Elshahawi S."/>
            <person name="Hanora A."/>
            <person name="Schmidt E.W."/>
            <person name="Haygood M.G."/>
            <person name="Posfai J."/>
            <person name="Benner J."/>
            <person name="Madinger C."/>
            <person name="Nove J."/>
            <person name="Anton B."/>
            <person name="Chaudhary K."/>
            <person name="Foster J."/>
            <person name="Holman A."/>
            <person name="Kumar S."/>
            <person name="Lessard P.A."/>
            <person name="Luyten Y.A."/>
            <person name="Slatko B."/>
            <person name="Wood N."/>
            <person name="Wu B."/>
            <person name="Teplitski M."/>
            <person name="Mougous J.D."/>
            <person name="Ward N."/>
            <person name="Eisen J.A."/>
            <person name="Badger J.H."/>
            <person name="Distel D.L."/>
        </authorList>
    </citation>
    <scope>NUCLEOTIDE SEQUENCE [LARGE SCALE GENOMIC DNA]</scope>
    <source>
        <strain evidence="5">ATCC 39867 / T7901</strain>
    </source>
</reference>
<dbReference type="KEGG" id="ttu:TERTU_0199"/>
<dbReference type="STRING" id="377629.TERTU_0199"/>
<evidence type="ECO:0000256" key="2">
    <source>
        <dbReference type="SAM" id="MobiDB-lite"/>
    </source>
</evidence>
<evidence type="ECO:0000313" key="5">
    <source>
        <dbReference type="Proteomes" id="UP000009080"/>
    </source>
</evidence>
<accession>C5BLH8</accession>
<keyword evidence="3" id="KW-0812">Transmembrane</keyword>
<feature type="transmembrane region" description="Helical" evidence="3">
    <location>
        <begin position="76"/>
        <end position="97"/>
    </location>
</feature>
<name>C5BLH8_TERTT</name>